<accession>A0AAP6JGA5</accession>
<dbReference type="Gene3D" id="3.10.20.30">
    <property type="match status" value="1"/>
</dbReference>
<dbReference type="CDD" id="cd00565">
    <property type="entry name" value="Ubl_ThiS"/>
    <property type="match status" value="1"/>
</dbReference>
<dbReference type="NCBIfam" id="TIGR01683">
    <property type="entry name" value="thiS"/>
    <property type="match status" value="1"/>
</dbReference>
<dbReference type="RefSeq" id="WP_346052170.1">
    <property type="nucleotide sequence ID" value="NZ_JAYGII010000021.1"/>
</dbReference>
<proteinExistence type="predicted"/>
<dbReference type="InterPro" id="IPR012675">
    <property type="entry name" value="Beta-grasp_dom_sf"/>
</dbReference>
<sequence length="66" mass="7429">MRVEINGEAQEFDREMTVSELLQALEFTGRRIAVERNGMIVPRSEHDETRVEDGDRVEIVQAVGGG</sequence>
<dbReference type="EMBL" id="JAYGII010000021">
    <property type="protein sequence ID" value="MEA5446121.1"/>
    <property type="molecule type" value="Genomic_DNA"/>
</dbReference>
<name>A0AAP6JGA5_9GAMM</name>
<evidence type="ECO:0000313" key="1">
    <source>
        <dbReference type="EMBL" id="MEA5446121.1"/>
    </source>
</evidence>
<evidence type="ECO:0000313" key="2">
    <source>
        <dbReference type="Proteomes" id="UP001302316"/>
    </source>
</evidence>
<dbReference type="PANTHER" id="PTHR34472:SF1">
    <property type="entry name" value="SULFUR CARRIER PROTEIN THIS"/>
    <property type="match status" value="1"/>
</dbReference>
<dbReference type="PANTHER" id="PTHR34472">
    <property type="entry name" value="SULFUR CARRIER PROTEIN THIS"/>
    <property type="match status" value="1"/>
</dbReference>
<comment type="caution">
    <text evidence="1">The sequence shown here is derived from an EMBL/GenBank/DDBJ whole genome shotgun (WGS) entry which is preliminary data.</text>
</comment>
<gene>
    <name evidence="1" type="primary">thiS</name>
    <name evidence="1" type="ORF">VCB98_09850</name>
</gene>
<dbReference type="Pfam" id="PF02597">
    <property type="entry name" value="ThiS"/>
    <property type="match status" value="1"/>
</dbReference>
<reference evidence="1 2" key="1">
    <citation type="submission" date="2023-12" db="EMBL/GenBank/DDBJ databases">
        <title>Whole-genome sequencing of halo(alkali)philic microorganisms from hypersaline lakes.</title>
        <authorList>
            <person name="Sorokin D.Y."/>
            <person name="Merkel A.Y."/>
            <person name="Messina E."/>
            <person name="Yakimov M."/>
        </authorList>
    </citation>
    <scope>NUCLEOTIDE SEQUENCE [LARGE SCALE GENOMIC DNA]</scope>
    <source>
        <strain evidence="1 2">AB-CW1</strain>
    </source>
</reference>
<dbReference type="InterPro" id="IPR003749">
    <property type="entry name" value="ThiS/MoaD-like"/>
</dbReference>
<protein>
    <submittedName>
        <fullName evidence="1">Sulfur carrier protein ThiS</fullName>
    </submittedName>
</protein>
<keyword evidence="2" id="KW-1185">Reference proteome</keyword>
<dbReference type="InterPro" id="IPR010035">
    <property type="entry name" value="Thi_S"/>
</dbReference>
<organism evidence="1 2">
    <name type="scientific">Natronospira elongata</name>
    <dbReference type="NCBI Taxonomy" id="3110268"/>
    <lineage>
        <taxon>Bacteria</taxon>
        <taxon>Pseudomonadati</taxon>
        <taxon>Pseudomonadota</taxon>
        <taxon>Gammaproteobacteria</taxon>
        <taxon>Natronospirales</taxon>
        <taxon>Natronospiraceae</taxon>
        <taxon>Natronospira</taxon>
    </lineage>
</organism>
<dbReference type="SUPFAM" id="SSF54285">
    <property type="entry name" value="MoaD/ThiS"/>
    <property type="match status" value="1"/>
</dbReference>
<dbReference type="Proteomes" id="UP001302316">
    <property type="component" value="Unassembled WGS sequence"/>
</dbReference>
<dbReference type="InterPro" id="IPR016155">
    <property type="entry name" value="Mopterin_synth/thiamin_S_b"/>
</dbReference>
<dbReference type="AlphaFoldDB" id="A0AAP6JGA5"/>